<reference evidence="5 6" key="1">
    <citation type="submission" date="2020-04" db="EMBL/GenBank/DDBJ databases">
        <title>Flammeovirga sp. SR4, a novel species isolated from seawater.</title>
        <authorList>
            <person name="Wang X."/>
        </authorList>
    </citation>
    <scope>NUCLEOTIDE SEQUENCE [LARGE SCALE GENOMIC DNA]</scope>
    <source>
        <strain evidence="5 6">ATCC 23126</strain>
    </source>
</reference>
<dbReference type="RefSeq" id="WP_169656560.1">
    <property type="nucleotide sequence ID" value="NZ_JABANE010000021.1"/>
</dbReference>
<name>A0A7X9RTC9_9BACT</name>
<sequence length="129" mass="14846">MKQLIFIDDDQLVIDISKIIIDSLPETANIDKFYFKSGDAFFQSIDTIDLTKENVMFLDLNMPGLDGWQVVDEIKDRNLLEHFSIYVLSSSLHPKDKERADKHPCIEKYIEKPLSKAKLRECLGVNVSV</sequence>
<dbReference type="SUPFAM" id="SSF52172">
    <property type="entry name" value="CheY-like"/>
    <property type="match status" value="1"/>
</dbReference>
<keyword evidence="2" id="KW-0902">Two-component regulatory system</keyword>
<accession>A0A7X9RTC9</accession>
<dbReference type="Gene3D" id="3.40.50.2300">
    <property type="match status" value="1"/>
</dbReference>
<evidence type="ECO:0000313" key="6">
    <source>
        <dbReference type="Proteomes" id="UP000576082"/>
    </source>
</evidence>
<dbReference type="Pfam" id="PF00072">
    <property type="entry name" value="Response_reg"/>
    <property type="match status" value="1"/>
</dbReference>
<keyword evidence="6" id="KW-1185">Reference proteome</keyword>
<evidence type="ECO:0000256" key="3">
    <source>
        <dbReference type="PROSITE-ProRule" id="PRU00169"/>
    </source>
</evidence>
<dbReference type="EMBL" id="JABANE010000021">
    <property type="protein sequence ID" value="NME68251.1"/>
    <property type="molecule type" value="Genomic_DNA"/>
</dbReference>
<comment type="caution">
    <text evidence="5">The sequence shown here is derived from an EMBL/GenBank/DDBJ whole genome shotgun (WGS) entry which is preliminary data.</text>
</comment>
<dbReference type="GO" id="GO:0000160">
    <property type="term" value="P:phosphorelay signal transduction system"/>
    <property type="evidence" value="ECO:0007669"/>
    <property type="project" value="UniProtKB-KW"/>
</dbReference>
<dbReference type="InterPro" id="IPR011006">
    <property type="entry name" value="CheY-like_superfamily"/>
</dbReference>
<feature type="domain" description="Response regulatory" evidence="4">
    <location>
        <begin position="3"/>
        <end position="127"/>
    </location>
</feature>
<dbReference type="InterPro" id="IPR050595">
    <property type="entry name" value="Bact_response_regulator"/>
</dbReference>
<dbReference type="Proteomes" id="UP000576082">
    <property type="component" value="Unassembled WGS sequence"/>
</dbReference>
<dbReference type="AlphaFoldDB" id="A0A7X9RTC9"/>
<dbReference type="PANTHER" id="PTHR44591:SF14">
    <property type="entry name" value="PROTEIN PILG"/>
    <property type="match status" value="1"/>
</dbReference>
<evidence type="ECO:0000259" key="4">
    <source>
        <dbReference type="PROSITE" id="PS50110"/>
    </source>
</evidence>
<evidence type="ECO:0000256" key="1">
    <source>
        <dbReference type="ARBA" id="ARBA00022553"/>
    </source>
</evidence>
<evidence type="ECO:0000313" key="5">
    <source>
        <dbReference type="EMBL" id="NME68251.1"/>
    </source>
</evidence>
<dbReference type="InterPro" id="IPR001789">
    <property type="entry name" value="Sig_transdc_resp-reg_receiver"/>
</dbReference>
<proteinExistence type="predicted"/>
<keyword evidence="1 3" id="KW-0597">Phosphoprotein</keyword>
<dbReference type="PROSITE" id="PS50110">
    <property type="entry name" value="RESPONSE_REGULATORY"/>
    <property type="match status" value="1"/>
</dbReference>
<dbReference type="PANTHER" id="PTHR44591">
    <property type="entry name" value="STRESS RESPONSE REGULATOR PROTEIN 1"/>
    <property type="match status" value="1"/>
</dbReference>
<organism evidence="5 6">
    <name type="scientific">Flammeovirga aprica JL-4</name>
    <dbReference type="NCBI Taxonomy" id="694437"/>
    <lineage>
        <taxon>Bacteria</taxon>
        <taxon>Pseudomonadati</taxon>
        <taxon>Bacteroidota</taxon>
        <taxon>Cytophagia</taxon>
        <taxon>Cytophagales</taxon>
        <taxon>Flammeovirgaceae</taxon>
        <taxon>Flammeovirga</taxon>
    </lineage>
</organism>
<protein>
    <submittedName>
        <fullName evidence="5">Response regulator</fullName>
    </submittedName>
</protein>
<evidence type="ECO:0000256" key="2">
    <source>
        <dbReference type="ARBA" id="ARBA00023012"/>
    </source>
</evidence>
<feature type="modified residue" description="4-aspartylphosphate" evidence="3">
    <location>
        <position position="59"/>
    </location>
</feature>
<gene>
    <name evidence="5" type="ORF">HHU12_09795</name>
</gene>